<feature type="chain" id="PRO_5003838433" description="fructose-bisphosphate aldolase" evidence="8">
    <location>
        <begin position="18"/>
        <end position="635"/>
    </location>
</feature>
<dbReference type="Pfam" id="PF20699">
    <property type="entry name" value="DUF6820"/>
    <property type="match status" value="1"/>
</dbReference>
<reference evidence="10 11" key="1">
    <citation type="journal article" date="2012" name="Genome Biol.">
        <title>Genome and low-iron response of an oceanic diatom adapted to chronic iron limitation.</title>
        <authorList>
            <person name="Lommer M."/>
            <person name="Specht M."/>
            <person name="Roy A.S."/>
            <person name="Kraemer L."/>
            <person name="Andreson R."/>
            <person name="Gutowska M.A."/>
            <person name="Wolf J."/>
            <person name="Bergner S.V."/>
            <person name="Schilhabel M.B."/>
            <person name="Klostermeier U.C."/>
            <person name="Beiko R.G."/>
            <person name="Rosenstiel P."/>
            <person name="Hippler M."/>
            <person name="Laroche J."/>
        </authorList>
    </citation>
    <scope>NUCLEOTIDE SEQUENCE [LARGE SCALE GENOMIC DNA]</scope>
    <source>
        <strain evidence="10 11">CCMP1005</strain>
    </source>
</reference>
<comment type="pathway">
    <text evidence="2">Carbohydrate degradation; glycolysis; D-glyceraldehyde 3-phosphate and glycerone phosphate from D-glucose: step 4/4.</text>
</comment>
<keyword evidence="11" id="KW-1185">Reference proteome</keyword>
<evidence type="ECO:0000256" key="2">
    <source>
        <dbReference type="ARBA" id="ARBA00004714"/>
    </source>
</evidence>
<evidence type="ECO:0000256" key="4">
    <source>
        <dbReference type="ARBA" id="ARBA00013068"/>
    </source>
</evidence>
<dbReference type="InterPro" id="IPR000741">
    <property type="entry name" value="FBA_I"/>
</dbReference>
<evidence type="ECO:0000256" key="7">
    <source>
        <dbReference type="SAM" id="MobiDB-lite"/>
    </source>
</evidence>
<comment type="catalytic activity">
    <reaction evidence="1">
        <text>beta-D-fructose 1,6-bisphosphate = D-glyceraldehyde 3-phosphate + dihydroxyacetone phosphate</text>
        <dbReference type="Rhea" id="RHEA:14729"/>
        <dbReference type="ChEBI" id="CHEBI:32966"/>
        <dbReference type="ChEBI" id="CHEBI:57642"/>
        <dbReference type="ChEBI" id="CHEBI:59776"/>
        <dbReference type="EC" id="4.1.2.13"/>
    </reaction>
</comment>
<feature type="domain" description="DUF6820" evidence="9">
    <location>
        <begin position="611"/>
        <end position="634"/>
    </location>
</feature>
<evidence type="ECO:0000256" key="6">
    <source>
        <dbReference type="ARBA" id="ARBA00023239"/>
    </source>
</evidence>
<evidence type="ECO:0000259" key="9">
    <source>
        <dbReference type="Pfam" id="PF20699"/>
    </source>
</evidence>
<sequence>MKVFATAIVALALNADAFAPPQGQARSSTSLNSLEKYADELVATANAMVRPGRGLLACDESTGTVGSRLESIGLENVEENRRDWRELLFRSPSLGDYVSGAILFEETLYQNAADGTPFVDVLKSQGVIPGIKVDTGLKPLVGGVEGETWCSGLDGLYDKCVLHYAKGARFAKWRTALRIDVAKGCPTDYAIDEAAHGLSRYARICQEAGLVPIVEPEILIDGDHDIATTARIQEVVVSRTYQKLKEVGCLLEGTLLKPSMTVAGVECSDKPTPEDVAKMTVQTLERSVPCSVPGITFLSGGLTEEDSSIFLNAINSIERKGPWAMTFSFSRANQSSALKAWAGKKENVEAAQKALLARAQANSEASEGKYVAGSQPSDQESLYVKNYCIATRTRRLLPLTKVEERTYPGVLAPRTPPPIVTICSTMSSKDSPSPAMRKRPPDPPTSPVSTRPVLPLPPNSNSPRPLEQDCPPSSSGRGGQLAGEKSVRASTFFAHARRSCGWVFTPGHAFSITPTVPTKTRKNEKTMAPLGRRELLHDPEPPSNGGWQHRKPTDRGAAEEPPRSPAQISGQKEVQMVPDGHTALQGLSSIPHLTSVAAGFYRNDIINDSGTSAGRARAMMSEFAVATARLIDNGL</sequence>
<feature type="signal peptide" evidence="8">
    <location>
        <begin position="1"/>
        <end position="17"/>
    </location>
</feature>
<dbReference type="PANTHER" id="PTHR11627">
    <property type="entry name" value="FRUCTOSE-BISPHOSPHATE ALDOLASE"/>
    <property type="match status" value="1"/>
</dbReference>
<keyword evidence="5" id="KW-0324">Glycolysis</keyword>
<comment type="caution">
    <text evidence="10">The sequence shown here is derived from an EMBL/GenBank/DDBJ whole genome shotgun (WGS) entry which is preliminary data.</text>
</comment>
<comment type="similarity">
    <text evidence="3">Belongs to the class I fructose-bisphosphate aldolase family.</text>
</comment>
<dbReference type="NCBIfam" id="NF033379">
    <property type="entry name" value="FrucBisAld_I"/>
    <property type="match status" value="1"/>
</dbReference>
<dbReference type="Proteomes" id="UP000266841">
    <property type="component" value="Unassembled WGS sequence"/>
</dbReference>
<dbReference type="SUPFAM" id="SSF51569">
    <property type="entry name" value="Aldolase"/>
    <property type="match status" value="1"/>
</dbReference>
<dbReference type="CDD" id="cd00948">
    <property type="entry name" value="FBP_aldolase_I_a"/>
    <property type="match status" value="1"/>
</dbReference>
<evidence type="ECO:0000256" key="3">
    <source>
        <dbReference type="ARBA" id="ARBA00010387"/>
    </source>
</evidence>
<dbReference type="FunFam" id="3.20.20.70:FF:000140">
    <property type="entry name" value="Fructose-bisphosphate aldolase"/>
    <property type="match status" value="1"/>
</dbReference>
<dbReference type="Gene3D" id="3.20.20.70">
    <property type="entry name" value="Aldolase class I"/>
    <property type="match status" value="1"/>
</dbReference>
<organism evidence="10 11">
    <name type="scientific">Thalassiosira oceanica</name>
    <name type="common">Marine diatom</name>
    <dbReference type="NCBI Taxonomy" id="159749"/>
    <lineage>
        <taxon>Eukaryota</taxon>
        <taxon>Sar</taxon>
        <taxon>Stramenopiles</taxon>
        <taxon>Ochrophyta</taxon>
        <taxon>Bacillariophyta</taxon>
        <taxon>Coscinodiscophyceae</taxon>
        <taxon>Thalassiosirophycidae</taxon>
        <taxon>Thalassiosirales</taxon>
        <taxon>Thalassiosiraceae</taxon>
        <taxon>Thalassiosira</taxon>
    </lineage>
</organism>
<protein>
    <recommendedName>
        <fullName evidence="4">fructose-bisphosphate aldolase</fullName>
        <ecNumber evidence="4">4.1.2.13</ecNumber>
    </recommendedName>
</protein>
<dbReference type="InterPro" id="IPR013785">
    <property type="entry name" value="Aldolase_TIM"/>
</dbReference>
<feature type="compositionally biased region" description="Basic and acidic residues" evidence="7">
    <location>
        <begin position="521"/>
        <end position="540"/>
    </location>
</feature>
<keyword evidence="8" id="KW-0732">Signal</keyword>
<feature type="region of interest" description="Disordered" evidence="7">
    <location>
        <begin position="409"/>
        <end position="483"/>
    </location>
</feature>
<dbReference type="Pfam" id="PF00274">
    <property type="entry name" value="Glycolytic"/>
    <property type="match status" value="1"/>
</dbReference>
<evidence type="ECO:0000313" key="11">
    <source>
        <dbReference type="Proteomes" id="UP000266841"/>
    </source>
</evidence>
<dbReference type="InterPro" id="IPR049223">
    <property type="entry name" value="DUF6820"/>
</dbReference>
<gene>
    <name evidence="10" type="ORF">THAOC_02112</name>
</gene>
<evidence type="ECO:0000256" key="1">
    <source>
        <dbReference type="ARBA" id="ARBA00000441"/>
    </source>
</evidence>
<dbReference type="EC" id="4.1.2.13" evidence="4"/>
<name>K0TFL2_THAOC</name>
<keyword evidence="6" id="KW-0456">Lyase</keyword>
<feature type="compositionally biased region" description="Basic and acidic residues" evidence="7">
    <location>
        <begin position="551"/>
        <end position="562"/>
    </location>
</feature>
<dbReference type="eggNOG" id="KOG1557">
    <property type="taxonomic scope" value="Eukaryota"/>
</dbReference>
<dbReference type="OrthoDB" id="36455at2759"/>
<dbReference type="UniPathway" id="UPA00109">
    <property type="reaction ID" value="UER00183"/>
</dbReference>
<feature type="region of interest" description="Disordered" evidence="7">
    <location>
        <begin position="511"/>
        <end position="573"/>
    </location>
</feature>
<dbReference type="GO" id="GO:0006096">
    <property type="term" value="P:glycolytic process"/>
    <property type="evidence" value="ECO:0007669"/>
    <property type="project" value="UniProtKB-UniPathway"/>
</dbReference>
<dbReference type="AlphaFoldDB" id="K0TFL2"/>
<dbReference type="EMBL" id="AGNL01002505">
    <property type="protein sequence ID" value="EJK76145.1"/>
    <property type="molecule type" value="Genomic_DNA"/>
</dbReference>
<evidence type="ECO:0000313" key="10">
    <source>
        <dbReference type="EMBL" id="EJK76145.1"/>
    </source>
</evidence>
<evidence type="ECO:0000256" key="5">
    <source>
        <dbReference type="ARBA" id="ARBA00023152"/>
    </source>
</evidence>
<evidence type="ECO:0000256" key="8">
    <source>
        <dbReference type="SAM" id="SignalP"/>
    </source>
</evidence>
<accession>K0TFL2</accession>
<feature type="compositionally biased region" description="Polar residues" evidence="7">
    <location>
        <begin position="422"/>
        <end position="431"/>
    </location>
</feature>
<proteinExistence type="inferred from homology"/>
<dbReference type="GO" id="GO:0004332">
    <property type="term" value="F:fructose-bisphosphate aldolase activity"/>
    <property type="evidence" value="ECO:0007669"/>
    <property type="project" value="UniProtKB-EC"/>
</dbReference>